<accession>A0A840CIR0</accession>
<feature type="signal peptide" evidence="1">
    <location>
        <begin position="1"/>
        <end position="20"/>
    </location>
</feature>
<dbReference type="Pfam" id="PF13715">
    <property type="entry name" value="CarbopepD_reg_2"/>
    <property type="match status" value="1"/>
</dbReference>
<evidence type="ECO:0000259" key="3">
    <source>
        <dbReference type="PROSITE" id="PS51468"/>
    </source>
</evidence>
<dbReference type="SUPFAM" id="SSF49464">
    <property type="entry name" value="Carboxypeptidase regulatory domain-like"/>
    <property type="match status" value="1"/>
</dbReference>
<dbReference type="Gene3D" id="2.60.40.1120">
    <property type="entry name" value="Carboxypeptidase-like, regulatory domain"/>
    <property type="match status" value="1"/>
</dbReference>
<evidence type="ECO:0008006" key="6">
    <source>
        <dbReference type="Google" id="ProtNLM"/>
    </source>
</evidence>
<dbReference type="Proteomes" id="UP000555103">
    <property type="component" value="Unassembled WGS sequence"/>
</dbReference>
<dbReference type="InterPro" id="IPR036465">
    <property type="entry name" value="vWFA_dom_sf"/>
</dbReference>
<keyword evidence="1" id="KW-0732">Signal</keyword>
<feature type="domain" description="VIT" evidence="3">
    <location>
        <begin position="150"/>
        <end position="319"/>
    </location>
</feature>
<dbReference type="SUPFAM" id="SSF53300">
    <property type="entry name" value="vWA-like"/>
    <property type="match status" value="1"/>
</dbReference>
<organism evidence="4 5">
    <name type="scientific">Dysgonomonas hofstadii</name>
    <dbReference type="NCBI Taxonomy" id="637886"/>
    <lineage>
        <taxon>Bacteria</taxon>
        <taxon>Pseudomonadati</taxon>
        <taxon>Bacteroidota</taxon>
        <taxon>Bacteroidia</taxon>
        <taxon>Bacteroidales</taxon>
        <taxon>Dysgonomonadaceae</taxon>
        <taxon>Dysgonomonas</taxon>
    </lineage>
</organism>
<feature type="domain" description="VWFA" evidence="2">
    <location>
        <begin position="429"/>
        <end position="616"/>
    </location>
</feature>
<dbReference type="InterPro" id="IPR013694">
    <property type="entry name" value="VIT"/>
</dbReference>
<dbReference type="PROSITE" id="PS50234">
    <property type="entry name" value="VWFA"/>
    <property type="match status" value="1"/>
</dbReference>
<evidence type="ECO:0000313" key="5">
    <source>
        <dbReference type="Proteomes" id="UP000555103"/>
    </source>
</evidence>
<dbReference type="InterPro" id="IPR008969">
    <property type="entry name" value="CarboxyPept-like_regulatory"/>
</dbReference>
<evidence type="ECO:0000256" key="1">
    <source>
        <dbReference type="SAM" id="SignalP"/>
    </source>
</evidence>
<keyword evidence="5" id="KW-1185">Reference proteome</keyword>
<dbReference type="FunFam" id="2.60.40.1120:FF:000003">
    <property type="entry name" value="Outer membrane protein Omp121"/>
    <property type="match status" value="1"/>
</dbReference>
<dbReference type="RefSeq" id="WP_183306156.1">
    <property type="nucleotide sequence ID" value="NZ_JACIEP010000003.1"/>
</dbReference>
<feature type="chain" id="PRO_5032449294" description="CarboxypepD_reg-like domain-containing protein" evidence="1">
    <location>
        <begin position="21"/>
        <end position="1116"/>
    </location>
</feature>
<dbReference type="Gene3D" id="3.40.50.410">
    <property type="entry name" value="von Willebrand factor, type A domain"/>
    <property type="match status" value="1"/>
</dbReference>
<dbReference type="CDD" id="cd00198">
    <property type="entry name" value="vWFA"/>
    <property type="match status" value="1"/>
</dbReference>
<dbReference type="PROSITE" id="PS51468">
    <property type="entry name" value="VIT"/>
    <property type="match status" value="1"/>
</dbReference>
<proteinExistence type="predicted"/>
<dbReference type="EMBL" id="JACIEP010000003">
    <property type="protein sequence ID" value="MBB4035216.1"/>
    <property type="molecule type" value="Genomic_DNA"/>
</dbReference>
<sequence>MKKALTIIFLLIITFLTSNAQGNHRTITGTVIDKNTEEPLIGVSILVKGTTTGTITDLDGNFSLNISSEHKTLVVAYIGYKQQEIDITSQSRYQVKMEEDVQLLEEVVVVAYGIQRKQSLTGSLMGISASSAKEKEGKKKSTTWKRSGMKDNSIRLQVGENDFLPLEAAQMAVQIDGFRVRVLMDCFFYNDKGNGLEGAFKLKLPTDATPYFFAFGETEYINENDDDKNTSKKIPYQKYESDNFNLTYQGIKDQEGRQWNRVKEARIVSKQKAAKAYEQTVSANIDPALMEWGGADMFSCRVYPLSNNTLHRIVIGYDLNMTEALDFREYIMSLPKTGTELKMDIVIHNSPLLQASITPQVTPVKSENGKDFYSFTNPKENEYIVRYDEVEPVMLVQETGYDEEIDIPYFAANYRVELPETLQENLPADAVFLLDVSISSNPDKFNVWLKLIEEILDKNKDIIKRFAVLTFNIDQQWYGRHFQKNNYHNMSRFLEYANTLALEGATDLSSALKEASNPSWIKEGKNTPKHIFLMSDADYNWGETNMHTFKNLLHPGDQIHTYKTGLSGTNSSMLNYLSKISGGFAFTVTGEEEATLTARSFRYKPWNIENITVDGVEDFLISGQPTQLYNGQKLIFSGRDIPSGNIHIDVNNGSERRTITYTAKEIIKSALVSRIYGQIASSYLESYGFHSEDAAINYSTYYKVPGQYTSFLMLESERDYDRWGIDDSDAESFVEDNTVNSIVKAIEESGSALALGYGKSDFQRWLKHLSDDSDARLDMTDEFDKYIEGLPEEIFSIKLKERRFGVQLAEQQTDEEIEMLADDDLRFDNLFKLAKKRSSSYGKPNALKLLSSVVERNAADVKAIRDVAMTAIDWDMGDHAYYMMRRIIDWREGEALAYMTAAEALANAGYIDMALVYYYICLQSDWDSDYGDIETIVALKANKYLNQLSDSAIYTITAHTKEFMTYMKDEVVKDILANDNLEEIDEADIVVIVSWNIDNTDIDLHILEPTGEKCYYGNSNTKIGGQLTKDVTSGYGPEMYVLEKAPQGEYSILLDYYADSGTQTATKAKAYIEIYRNWGRKNEKVTKKVIPLRSGNWNDYDEDEDKRNTVMKFKIK</sequence>
<reference evidence="4 5" key="1">
    <citation type="submission" date="2020-08" db="EMBL/GenBank/DDBJ databases">
        <title>Genomic Encyclopedia of Type Strains, Phase IV (KMG-IV): sequencing the most valuable type-strain genomes for metagenomic binning, comparative biology and taxonomic classification.</title>
        <authorList>
            <person name="Goeker M."/>
        </authorList>
    </citation>
    <scope>NUCLEOTIDE SEQUENCE [LARGE SCALE GENOMIC DNA]</scope>
    <source>
        <strain evidence="4 5">DSM 104969</strain>
    </source>
</reference>
<evidence type="ECO:0000259" key="2">
    <source>
        <dbReference type="PROSITE" id="PS50234"/>
    </source>
</evidence>
<gene>
    <name evidence="4" type="ORF">GGR21_001105</name>
</gene>
<dbReference type="Pfam" id="PF00092">
    <property type="entry name" value="VWA"/>
    <property type="match status" value="1"/>
</dbReference>
<dbReference type="AlphaFoldDB" id="A0A840CIR0"/>
<dbReference type="InterPro" id="IPR002035">
    <property type="entry name" value="VWF_A"/>
</dbReference>
<comment type="caution">
    <text evidence="4">The sequence shown here is derived from an EMBL/GenBank/DDBJ whole genome shotgun (WGS) entry which is preliminary data.</text>
</comment>
<name>A0A840CIR0_9BACT</name>
<evidence type="ECO:0000313" key="4">
    <source>
        <dbReference type="EMBL" id="MBB4035216.1"/>
    </source>
</evidence>
<protein>
    <recommendedName>
        <fullName evidence="6">CarboxypepD_reg-like domain-containing protein</fullName>
    </recommendedName>
</protein>